<evidence type="ECO:0000256" key="3">
    <source>
        <dbReference type="ARBA" id="ARBA00022475"/>
    </source>
</evidence>
<keyword evidence="4" id="KW-0812">Transmembrane</keyword>
<dbReference type="EMBL" id="PZKL01000003">
    <property type="protein sequence ID" value="PTH82966.1"/>
    <property type="molecule type" value="Genomic_DNA"/>
</dbReference>
<evidence type="ECO:0000256" key="2">
    <source>
        <dbReference type="ARBA" id="ARBA00005779"/>
    </source>
</evidence>
<dbReference type="RefSeq" id="WP_088870288.1">
    <property type="nucleotide sequence ID" value="NZ_CAWONV010000024.1"/>
</dbReference>
<dbReference type="PANTHER" id="PTHR40043:SF1">
    <property type="entry name" value="UPF0719 INNER MEMBRANE PROTEIN YJFL"/>
    <property type="match status" value="1"/>
</dbReference>
<keyword evidence="3" id="KW-1003">Cell membrane</keyword>
<evidence type="ECO:0000256" key="6">
    <source>
        <dbReference type="ARBA" id="ARBA00023136"/>
    </source>
</evidence>
<dbReference type="GO" id="GO:0005886">
    <property type="term" value="C:plasma membrane"/>
    <property type="evidence" value="ECO:0007669"/>
    <property type="project" value="UniProtKB-SubCell"/>
</dbReference>
<dbReference type="PANTHER" id="PTHR40043">
    <property type="entry name" value="UPF0719 INNER MEMBRANE PROTEIN YJFL"/>
    <property type="match status" value="1"/>
</dbReference>
<dbReference type="Pfam" id="PF03994">
    <property type="entry name" value="DUF350"/>
    <property type="match status" value="1"/>
</dbReference>
<evidence type="ECO:0000256" key="4">
    <source>
        <dbReference type="ARBA" id="ARBA00022692"/>
    </source>
</evidence>
<protein>
    <submittedName>
        <fullName evidence="7">DUF350 domain-containing protein</fullName>
    </submittedName>
</protein>
<comment type="subcellular location">
    <subcellularLocation>
        <location evidence="1">Cell membrane</location>
        <topology evidence="1">Multi-pass membrane protein</topology>
    </subcellularLocation>
</comment>
<gene>
    <name evidence="7" type="ORF">DAA48_00675</name>
</gene>
<accession>A0A2K8MZK2</accession>
<comment type="caution">
    <text evidence="7">The sequence shown here is derived from an EMBL/GenBank/DDBJ whole genome shotgun (WGS) entry which is preliminary data.</text>
</comment>
<comment type="similarity">
    <text evidence="2">Belongs to the UPF0719 family.</text>
</comment>
<evidence type="ECO:0000313" key="8">
    <source>
        <dbReference type="Proteomes" id="UP000241986"/>
    </source>
</evidence>
<keyword evidence="5" id="KW-1133">Transmembrane helix</keyword>
<evidence type="ECO:0000256" key="5">
    <source>
        <dbReference type="ARBA" id="ARBA00022989"/>
    </source>
</evidence>
<name>A0A2K8MZK2_AERVE</name>
<dbReference type="AlphaFoldDB" id="A0A2K8MZK2"/>
<evidence type="ECO:0000313" key="7">
    <source>
        <dbReference type="EMBL" id="PTH82966.1"/>
    </source>
</evidence>
<proteinExistence type="inferred from homology"/>
<organism evidence="7 8">
    <name type="scientific">Aeromonas veronii</name>
    <dbReference type="NCBI Taxonomy" id="654"/>
    <lineage>
        <taxon>Bacteria</taxon>
        <taxon>Pseudomonadati</taxon>
        <taxon>Pseudomonadota</taxon>
        <taxon>Gammaproteobacteria</taxon>
        <taxon>Aeromonadales</taxon>
        <taxon>Aeromonadaceae</taxon>
        <taxon>Aeromonas</taxon>
    </lineage>
</organism>
<keyword evidence="6" id="KW-0472">Membrane</keyword>
<dbReference type="Proteomes" id="UP000241986">
    <property type="component" value="Unassembled WGS sequence"/>
</dbReference>
<reference evidence="7 8" key="1">
    <citation type="submission" date="2018-03" db="EMBL/GenBank/DDBJ databases">
        <title>Aeromonas veronii whole genome sequencing and analysis.</title>
        <authorList>
            <person name="Xie H."/>
            <person name="Liu T."/>
            <person name="Wang K."/>
        </authorList>
    </citation>
    <scope>NUCLEOTIDE SEQUENCE [LARGE SCALE GENOMIC DNA]</scope>
    <source>
        <strain evidence="7 8">XH.VA.1</strain>
    </source>
</reference>
<dbReference type="InterPro" id="IPR007140">
    <property type="entry name" value="DUF350"/>
</dbReference>
<evidence type="ECO:0000256" key="1">
    <source>
        <dbReference type="ARBA" id="ARBA00004651"/>
    </source>
</evidence>
<sequence length="137" mass="14508">MLSQLLGSLSGLLPFIAYFLLAMALLATFIRLYTWLTPHHEFALIRSGNPAAATAFGGALIGFALPLASAISHSLSLLDCAIWGAIALLVQVAAFRVMQRWLTDLSERISRGEMAGAILLAAASLSVGLLNAACMTY</sequence>